<keyword evidence="4" id="KW-1185">Reference proteome</keyword>
<sequence length="163" mass="18330">MKKYLYLFLLIFMITSCTEDVKFNNPAFQTLKDNVFWRAQDYKAYTTTTGNLIIEGYLGFEKVTLQTNSLSPQTYTLGKNDISKASYSNTLSTQTEEFTTGTNIGNGQIVITEYNTENNTISGTFKFTAVNTNAENTEKTQINFSEGVFYKVPVSVSSNFNAN</sequence>
<dbReference type="RefSeq" id="WP_073394649.1">
    <property type="nucleotide sequence ID" value="NZ_FRBX01000002.1"/>
</dbReference>
<evidence type="ECO:0000313" key="3">
    <source>
        <dbReference type="EMBL" id="SHM07123.1"/>
    </source>
</evidence>
<dbReference type="EMBL" id="FRBX01000002">
    <property type="protein sequence ID" value="SHM07123.1"/>
    <property type="molecule type" value="Genomic_DNA"/>
</dbReference>
<dbReference type="InterPro" id="IPR046219">
    <property type="entry name" value="DUF6252"/>
</dbReference>
<feature type="chain" id="PRO_5044238502" description="Lipid-binding hydrolase" evidence="1">
    <location>
        <begin position="20"/>
        <end position="163"/>
    </location>
</feature>
<dbReference type="PROSITE" id="PS51257">
    <property type="entry name" value="PROKAR_LIPOPROTEIN"/>
    <property type="match status" value="1"/>
</dbReference>
<reference evidence="2 5" key="1">
    <citation type="submission" date="2016-11" db="EMBL/GenBank/DDBJ databases">
        <title>Whole genomes of Flavobacteriaceae.</title>
        <authorList>
            <person name="Stine C."/>
            <person name="Li C."/>
            <person name="Tadesse D."/>
        </authorList>
    </citation>
    <scope>NUCLEOTIDE SEQUENCE [LARGE SCALE GENOMIC DNA]</scope>
    <source>
        <strain evidence="2 5">ATCC 19366</strain>
    </source>
</reference>
<feature type="signal peptide" evidence="1">
    <location>
        <begin position="1"/>
        <end position="19"/>
    </location>
</feature>
<dbReference type="AlphaFoldDB" id="A0AB36P202"/>
<evidence type="ECO:0008006" key="6">
    <source>
        <dbReference type="Google" id="ProtNLM"/>
    </source>
</evidence>
<dbReference type="EMBL" id="MUHB01000007">
    <property type="protein sequence ID" value="OXB05697.1"/>
    <property type="molecule type" value="Genomic_DNA"/>
</dbReference>
<dbReference type="Proteomes" id="UP000184216">
    <property type="component" value="Unassembled WGS sequence"/>
</dbReference>
<accession>A0AB36P202</accession>
<evidence type="ECO:0000313" key="2">
    <source>
        <dbReference type="EMBL" id="OXB05697.1"/>
    </source>
</evidence>
<protein>
    <recommendedName>
        <fullName evidence="6">Lipid-binding hydrolase</fullName>
    </recommendedName>
</protein>
<dbReference type="Proteomes" id="UP000198431">
    <property type="component" value="Unassembled WGS sequence"/>
</dbReference>
<keyword evidence="1" id="KW-0732">Signal</keyword>
<gene>
    <name evidence="2" type="ORF">B0A72_06670</name>
    <name evidence="3" type="ORF">SAMN05444387_1846</name>
</gene>
<evidence type="ECO:0000313" key="5">
    <source>
        <dbReference type="Proteomes" id="UP000198431"/>
    </source>
</evidence>
<reference evidence="3 4" key="2">
    <citation type="submission" date="2016-11" db="EMBL/GenBank/DDBJ databases">
        <authorList>
            <person name="Varghese N."/>
            <person name="Submissions S."/>
        </authorList>
    </citation>
    <scope>NUCLEOTIDE SEQUENCE [LARGE SCALE GENOMIC DNA]</scope>
    <source>
        <strain evidence="3 4">DSM 6368</strain>
    </source>
</reference>
<comment type="caution">
    <text evidence="2">The sequence shown here is derived from an EMBL/GenBank/DDBJ whole genome shotgun (WGS) entry which is preliminary data.</text>
</comment>
<evidence type="ECO:0000313" key="4">
    <source>
        <dbReference type="Proteomes" id="UP000184216"/>
    </source>
</evidence>
<dbReference type="Pfam" id="PF19765">
    <property type="entry name" value="DUF6252"/>
    <property type="match status" value="1"/>
</dbReference>
<organism evidence="2 5">
    <name type="scientific">Flavobacterium pectinovorum</name>
    <dbReference type="NCBI Taxonomy" id="29533"/>
    <lineage>
        <taxon>Bacteria</taxon>
        <taxon>Pseudomonadati</taxon>
        <taxon>Bacteroidota</taxon>
        <taxon>Flavobacteriia</taxon>
        <taxon>Flavobacteriales</taxon>
        <taxon>Flavobacteriaceae</taxon>
        <taxon>Flavobacterium</taxon>
    </lineage>
</organism>
<proteinExistence type="predicted"/>
<evidence type="ECO:0000256" key="1">
    <source>
        <dbReference type="SAM" id="SignalP"/>
    </source>
</evidence>
<name>A0AB36P202_9FLAO</name>